<organism evidence="2 3">
    <name type="scientific">Vogesella facilis</name>
    <dbReference type="NCBI Taxonomy" id="1655232"/>
    <lineage>
        <taxon>Bacteria</taxon>
        <taxon>Pseudomonadati</taxon>
        <taxon>Pseudomonadota</taxon>
        <taxon>Betaproteobacteria</taxon>
        <taxon>Neisseriales</taxon>
        <taxon>Chromobacteriaceae</taxon>
        <taxon>Vogesella</taxon>
    </lineage>
</organism>
<feature type="chain" id="PRO_5047027852" description="Lipoprotein" evidence="1">
    <location>
        <begin position="21"/>
        <end position="186"/>
    </location>
</feature>
<evidence type="ECO:0000256" key="1">
    <source>
        <dbReference type="SAM" id="SignalP"/>
    </source>
</evidence>
<dbReference type="PROSITE" id="PS51257">
    <property type="entry name" value="PROKAR_LIPOPROTEIN"/>
    <property type="match status" value="1"/>
</dbReference>
<sequence length="186" mass="21116">MSLRAVWLLLLMLAALAGCAAQPDEQLAIQHISQYEDIAGVARADSFRLARMEAIGDKRYILYFAYEVRAESDFESAVLKLVDLIDAKPQHYYPPQLHGKLGRLLQGTAAADTLAPERLPHSFSQYLQADSATAYQDKLAYLQLAIYAARAYGFRPDTEKGELLEERNMRVPFYRSRSQGWLPLYR</sequence>
<keyword evidence="1" id="KW-0732">Signal</keyword>
<reference evidence="3" key="1">
    <citation type="journal article" date="2019" name="Int. J. Syst. Evol. Microbiol.">
        <title>The Global Catalogue of Microorganisms (GCM) 10K type strain sequencing project: providing services to taxonomists for standard genome sequencing and annotation.</title>
        <authorList>
            <consortium name="The Broad Institute Genomics Platform"/>
            <consortium name="The Broad Institute Genome Sequencing Center for Infectious Disease"/>
            <person name="Wu L."/>
            <person name="Ma J."/>
        </authorList>
    </citation>
    <scope>NUCLEOTIDE SEQUENCE [LARGE SCALE GENOMIC DNA]</scope>
    <source>
        <strain evidence="3">KCTC 42742</strain>
    </source>
</reference>
<dbReference type="Proteomes" id="UP001595741">
    <property type="component" value="Unassembled WGS sequence"/>
</dbReference>
<evidence type="ECO:0000313" key="3">
    <source>
        <dbReference type="Proteomes" id="UP001595741"/>
    </source>
</evidence>
<dbReference type="EMBL" id="JBHRXN010000032">
    <property type="protein sequence ID" value="MFC3533431.1"/>
    <property type="molecule type" value="Genomic_DNA"/>
</dbReference>
<protein>
    <recommendedName>
        <fullName evidence="4">Lipoprotein</fullName>
    </recommendedName>
</protein>
<proteinExistence type="predicted"/>
<dbReference type="RefSeq" id="WP_386093145.1">
    <property type="nucleotide sequence ID" value="NZ_JBHRXN010000032.1"/>
</dbReference>
<evidence type="ECO:0000313" key="2">
    <source>
        <dbReference type="EMBL" id="MFC3533431.1"/>
    </source>
</evidence>
<feature type="signal peptide" evidence="1">
    <location>
        <begin position="1"/>
        <end position="20"/>
    </location>
</feature>
<accession>A0ABV7RLU9</accession>
<evidence type="ECO:0008006" key="4">
    <source>
        <dbReference type="Google" id="ProtNLM"/>
    </source>
</evidence>
<gene>
    <name evidence="2" type="ORF">ACFOLG_14720</name>
</gene>
<comment type="caution">
    <text evidence="2">The sequence shown here is derived from an EMBL/GenBank/DDBJ whole genome shotgun (WGS) entry which is preliminary data.</text>
</comment>
<name>A0ABV7RLU9_9NEIS</name>
<keyword evidence="3" id="KW-1185">Reference proteome</keyword>